<gene>
    <name evidence="1" type="ORF">GGG17_07620</name>
</gene>
<protein>
    <submittedName>
        <fullName evidence="1">Uncharacterized protein</fullName>
    </submittedName>
</protein>
<dbReference type="AlphaFoldDB" id="A0A6I3IY15"/>
<name>A0A6I3IY15_9MICO</name>
<comment type="caution">
    <text evidence="1">The sequence shown here is derived from an EMBL/GenBank/DDBJ whole genome shotgun (WGS) entry which is preliminary data.</text>
</comment>
<evidence type="ECO:0000313" key="1">
    <source>
        <dbReference type="EMBL" id="MTB71836.1"/>
    </source>
</evidence>
<organism evidence="1 2">
    <name type="scientific">Arsenicicoccus cauae</name>
    <dbReference type="NCBI Taxonomy" id="2663847"/>
    <lineage>
        <taxon>Bacteria</taxon>
        <taxon>Bacillati</taxon>
        <taxon>Actinomycetota</taxon>
        <taxon>Actinomycetes</taxon>
        <taxon>Micrococcales</taxon>
        <taxon>Intrasporangiaceae</taxon>
        <taxon>Arsenicicoccus</taxon>
    </lineage>
</organism>
<dbReference type="Proteomes" id="UP000431092">
    <property type="component" value="Unassembled WGS sequence"/>
</dbReference>
<accession>A0A6I3IY15</accession>
<dbReference type="EMBL" id="WLVL01000027">
    <property type="protein sequence ID" value="MTB71836.1"/>
    <property type="molecule type" value="Genomic_DNA"/>
</dbReference>
<proteinExistence type="predicted"/>
<reference evidence="1 2" key="1">
    <citation type="submission" date="2019-11" db="EMBL/GenBank/DDBJ databases">
        <title>Whole genome sequencing identifies a novel species of the genus Arsenicicoccus isolated from human blood.</title>
        <authorList>
            <person name="Jeong J.H."/>
            <person name="Kweon O.J."/>
            <person name="Kim H.R."/>
            <person name="Kim T.-H."/>
            <person name="Ha S.-M."/>
            <person name="Lee M.-K."/>
        </authorList>
    </citation>
    <scope>NUCLEOTIDE SEQUENCE [LARGE SCALE GENOMIC DNA]</scope>
    <source>
        <strain evidence="1 2">MKL-02</strain>
    </source>
</reference>
<keyword evidence="2" id="KW-1185">Reference proteome</keyword>
<evidence type="ECO:0000313" key="2">
    <source>
        <dbReference type="Proteomes" id="UP000431092"/>
    </source>
</evidence>
<sequence>MAPMGGRAGVKHSTIIGIPLAIANRKLIPVTLFPYGKEIVDSRTIAVAQRPLDSL</sequence>